<keyword evidence="4" id="KW-1185">Reference proteome</keyword>
<feature type="compositionally biased region" description="Basic and acidic residues" evidence="1">
    <location>
        <begin position="233"/>
        <end position="256"/>
    </location>
</feature>
<keyword evidence="2" id="KW-0812">Transmembrane</keyword>
<proteinExistence type="predicted"/>
<name>A0A6G1GJL2_9PEZI</name>
<dbReference type="EMBL" id="ML977207">
    <property type="protein sequence ID" value="KAF1981135.1"/>
    <property type="molecule type" value="Genomic_DNA"/>
</dbReference>
<dbReference type="Proteomes" id="UP000800041">
    <property type="component" value="Unassembled WGS sequence"/>
</dbReference>
<accession>A0A6G1GJL2</accession>
<feature type="transmembrane region" description="Helical" evidence="2">
    <location>
        <begin position="7"/>
        <end position="25"/>
    </location>
</feature>
<gene>
    <name evidence="3" type="ORF">K402DRAFT_398832</name>
</gene>
<evidence type="ECO:0000313" key="4">
    <source>
        <dbReference type="Proteomes" id="UP000800041"/>
    </source>
</evidence>
<feature type="region of interest" description="Disordered" evidence="1">
    <location>
        <begin position="233"/>
        <end position="260"/>
    </location>
</feature>
<keyword evidence="2" id="KW-0472">Membrane</keyword>
<evidence type="ECO:0000256" key="2">
    <source>
        <dbReference type="SAM" id="Phobius"/>
    </source>
</evidence>
<evidence type="ECO:0000256" key="1">
    <source>
        <dbReference type="SAM" id="MobiDB-lite"/>
    </source>
</evidence>
<keyword evidence="2" id="KW-1133">Transmembrane helix</keyword>
<sequence length="554" mass="62476">MASATDIITYIGIPLAVLGVLPTLYTCLKSLLTLRTIRHTLRHNDCTAITRSSLLSGIIEIEIPRKSIAPLDRSDPLYFELRHGRYDEEKDGTLLGSRNRNGRSHLRGGTWTLLNWKEMTIGVKSYRLQYHDELSQPQAETVFESLIAFLLDRGAVPNPSGWHDLRSSGLWTPAGTKLLFGPRTSDACLWISTSDDSDGILSLAMAWENSWGVRGREALPPYWIRLTTPAGSLKERTQSENESKDEAEEQKRKDADCSSTVVQQNSAIRLRVSPQGVEDCYDESDPKQKIHPLHLHSHPGQMTASTLWFSSGCTALAAPSGSLWSFAIPPEVYHFSKRSSIPCGVLVLVGFLSDEDKVVPSWRSPYDDQREQIEKHMKFLDYSAKINAELRMPPAERQQAYQRRMEEERREMVKESMQRRVREEEKWAQELADALASQKMSVDVVVEAARKWLVEHGYAPRDAGVLTIVERILYEMVQSQEMAFTIAGFLDKWMGWSDGGGMGKLQFEELMEGKLQFAYAACVLGAIKEAAATPIGSVVSDLQECLRIWKKVRL</sequence>
<organism evidence="3 4">
    <name type="scientific">Aulographum hederae CBS 113979</name>
    <dbReference type="NCBI Taxonomy" id="1176131"/>
    <lineage>
        <taxon>Eukaryota</taxon>
        <taxon>Fungi</taxon>
        <taxon>Dikarya</taxon>
        <taxon>Ascomycota</taxon>
        <taxon>Pezizomycotina</taxon>
        <taxon>Dothideomycetes</taxon>
        <taxon>Pleosporomycetidae</taxon>
        <taxon>Aulographales</taxon>
        <taxon>Aulographaceae</taxon>
    </lineage>
</organism>
<feature type="non-terminal residue" evidence="3">
    <location>
        <position position="554"/>
    </location>
</feature>
<evidence type="ECO:0000313" key="3">
    <source>
        <dbReference type="EMBL" id="KAF1981135.1"/>
    </source>
</evidence>
<dbReference type="AlphaFoldDB" id="A0A6G1GJL2"/>
<reference evidence="3" key="1">
    <citation type="journal article" date="2020" name="Stud. Mycol.">
        <title>101 Dothideomycetes genomes: a test case for predicting lifestyles and emergence of pathogens.</title>
        <authorList>
            <person name="Haridas S."/>
            <person name="Albert R."/>
            <person name="Binder M."/>
            <person name="Bloem J."/>
            <person name="Labutti K."/>
            <person name="Salamov A."/>
            <person name="Andreopoulos B."/>
            <person name="Baker S."/>
            <person name="Barry K."/>
            <person name="Bills G."/>
            <person name="Bluhm B."/>
            <person name="Cannon C."/>
            <person name="Castanera R."/>
            <person name="Culley D."/>
            <person name="Daum C."/>
            <person name="Ezra D."/>
            <person name="Gonzalez J."/>
            <person name="Henrissat B."/>
            <person name="Kuo A."/>
            <person name="Liang C."/>
            <person name="Lipzen A."/>
            <person name="Lutzoni F."/>
            <person name="Magnuson J."/>
            <person name="Mondo S."/>
            <person name="Nolan M."/>
            <person name="Ohm R."/>
            <person name="Pangilinan J."/>
            <person name="Park H.-J."/>
            <person name="Ramirez L."/>
            <person name="Alfaro M."/>
            <person name="Sun H."/>
            <person name="Tritt A."/>
            <person name="Yoshinaga Y."/>
            <person name="Zwiers L.-H."/>
            <person name="Turgeon B."/>
            <person name="Goodwin S."/>
            <person name="Spatafora J."/>
            <person name="Crous P."/>
            <person name="Grigoriev I."/>
        </authorList>
    </citation>
    <scope>NUCLEOTIDE SEQUENCE</scope>
    <source>
        <strain evidence="3">CBS 113979</strain>
    </source>
</reference>
<protein>
    <submittedName>
        <fullName evidence="3">Uncharacterized protein</fullName>
    </submittedName>
</protein>
<dbReference type="OrthoDB" id="3166386at2759"/>